<dbReference type="InterPro" id="IPR037033">
    <property type="entry name" value="DNA-dir_RNAP_su2_hyb_sf"/>
</dbReference>
<evidence type="ECO:0000256" key="13">
    <source>
        <dbReference type="ARBA" id="ARBA00048552"/>
    </source>
</evidence>
<dbReference type="GO" id="GO:0003677">
    <property type="term" value="F:DNA binding"/>
    <property type="evidence" value="ECO:0007669"/>
    <property type="project" value="UniProtKB-KW"/>
</dbReference>
<dbReference type="GeneID" id="41588764"/>
<comment type="catalytic activity">
    <reaction evidence="13 15">
        <text>RNA(n) + a ribonucleoside 5'-triphosphate = RNA(n+1) + diphosphate</text>
        <dbReference type="Rhea" id="RHEA:21248"/>
        <dbReference type="Rhea" id="RHEA-COMP:14527"/>
        <dbReference type="Rhea" id="RHEA-COMP:17342"/>
        <dbReference type="ChEBI" id="CHEBI:33019"/>
        <dbReference type="ChEBI" id="CHEBI:61557"/>
        <dbReference type="ChEBI" id="CHEBI:140395"/>
        <dbReference type="EC" id="2.7.7.6"/>
    </reaction>
</comment>
<evidence type="ECO:0000256" key="15">
    <source>
        <dbReference type="RuleBase" id="RU363031"/>
    </source>
</evidence>
<comment type="subcellular location">
    <subcellularLocation>
        <location evidence="2">Cytoplasm</location>
    </subcellularLocation>
</comment>
<keyword evidence="11 15" id="KW-0804">Transcription</keyword>
<dbReference type="Pfam" id="PF04560">
    <property type="entry name" value="RNA_pol_Rpb2_7"/>
    <property type="match status" value="1"/>
</dbReference>
<comment type="cofactor">
    <cofactor evidence="1">
        <name>Zn(2+)</name>
        <dbReference type="ChEBI" id="CHEBI:29105"/>
    </cofactor>
</comment>
<dbReference type="InterPro" id="IPR014724">
    <property type="entry name" value="RNA_pol_RPB2_OB-fold"/>
</dbReference>
<dbReference type="PANTHER" id="PTHR20856">
    <property type="entry name" value="DNA-DIRECTED RNA POLYMERASE I SUBUNIT 2"/>
    <property type="match status" value="1"/>
</dbReference>
<evidence type="ECO:0000256" key="7">
    <source>
        <dbReference type="ARBA" id="ARBA00022695"/>
    </source>
</evidence>
<evidence type="ECO:0000259" key="22">
    <source>
        <dbReference type="Pfam" id="PF04567"/>
    </source>
</evidence>
<feature type="domain" description="DNA-directed RNA polymerase subunit 2 hybrid-binding" evidence="16">
    <location>
        <begin position="731"/>
        <end position="1101"/>
    </location>
</feature>
<evidence type="ECO:0000313" key="24">
    <source>
        <dbReference type="Proteomes" id="UP000195607"/>
    </source>
</evidence>
<dbReference type="InterPro" id="IPR007120">
    <property type="entry name" value="DNA-dir_RNAP_su2_dom"/>
</dbReference>
<evidence type="ECO:0000256" key="9">
    <source>
        <dbReference type="ARBA" id="ARBA00022833"/>
    </source>
</evidence>
<dbReference type="Gene3D" id="2.40.50.150">
    <property type="match status" value="1"/>
</dbReference>
<dbReference type="EC" id="2.7.7.6" evidence="15"/>
<dbReference type="InterPro" id="IPR007644">
    <property type="entry name" value="RNA_pol_bsu_protrusion"/>
</dbReference>
<dbReference type="Gene3D" id="2.40.270.10">
    <property type="entry name" value="DNA-directed RNA polymerase, subunit 2, domain 6"/>
    <property type="match status" value="1"/>
</dbReference>
<feature type="domain" description="RNA polymerase beta subunit protrusion" evidence="19">
    <location>
        <begin position="14"/>
        <end position="157"/>
    </location>
</feature>
<evidence type="ECO:0000256" key="8">
    <source>
        <dbReference type="ARBA" id="ARBA00022723"/>
    </source>
</evidence>
<comment type="similarity">
    <text evidence="3 14">Belongs to the RNA polymerase beta chain family.</text>
</comment>
<dbReference type="InterPro" id="IPR007641">
    <property type="entry name" value="RNA_pol_Rpb2_7"/>
</dbReference>
<evidence type="ECO:0000256" key="1">
    <source>
        <dbReference type="ARBA" id="ARBA00001947"/>
    </source>
</evidence>
<gene>
    <name evidence="23" type="ORF">CSP5_1522</name>
</gene>
<evidence type="ECO:0000259" key="21">
    <source>
        <dbReference type="Pfam" id="PF04566"/>
    </source>
</evidence>
<evidence type="ECO:0000256" key="2">
    <source>
        <dbReference type="ARBA" id="ARBA00004496"/>
    </source>
</evidence>
<evidence type="ECO:0000256" key="5">
    <source>
        <dbReference type="ARBA" id="ARBA00022490"/>
    </source>
</evidence>
<dbReference type="EMBL" id="LT671858">
    <property type="protein sequence ID" value="SIM76698.1"/>
    <property type="molecule type" value="Genomic_DNA"/>
</dbReference>
<dbReference type="Pfam" id="PF04565">
    <property type="entry name" value="RNA_pol_Rpb2_3"/>
    <property type="match status" value="1"/>
</dbReference>
<feature type="domain" description="RNA polymerase Rpb2" evidence="22">
    <location>
        <begin position="642"/>
        <end position="723"/>
    </location>
</feature>
<keyword evidence="10" id="KW-0238">DNA-binding</keyword>
<dbReference type="FunFam" id="2.40.270.10:FF:000011">
    <property type="entry name" value="DNA-directed RNA polymerase subunit beta"/>
    <property type="match status" value="1"/>
</dbReference>
<feature type="domain" description="RNA polymerase Rpb2" evidence="18">
    <location>
        <begin position="212"/>
        <end position="395"/>
    </location>
</feature>
<dbReference type="PROSITE" id="PS01166">
    <property type="entry name" value="RNA_POL_BETA"/>
    <property type="match status" value="1"/>
</dbReference>
<dbReference type="InterPro" id="IPR007121">
    <property type="entry name" value="RNA_pol_bsu_CS"/>
</dbReference>
<keyword evidence="4 15" id="KW-0240">DNA-directed RNA polymerase</keyword>
<comment type="function">
    <text evidence="15">DNA-dependent RNA polymerase catalyzes the transcription of DNA into RNA using the four ribonucleoside triphosphates as substrates.</text>
</comment>
<dbReference type="GO" id="GO:0006351">
    <property type="term" value="P:DNA-templated transcription"/>
    <property type="evidence" value="ECO:0007669"/>
    <property type="project" value="InterPro"/>
</dbReference>
<organism evidence="23 24">
    <name type="scientific">Cuniculiplasma divulgatum</name>
    <dbReference type="NCBI Taxonomy" id="1673428"/>
    <lineage>
        <taxon>Archaea</taxon>
        <taxon>Methanobacteriati</taxon>
        <taxon>Thermoplasmatota</taxon>
        <taxon>Thermoplasmata</taxon>
        <taxon>Thermoplasmatales</taxon>
        <taxon>Cuniculiplasmataceae</taxon>
        <taxon>Cuniculiplasma</taxon>
    </lineage>
</organism>
<dbReference type="InterPro" id="IPR037034">
    <property type="entry name" value="RNA_pol_Rpb2_2_sf"/>
</dbReference>
<evidence type="ECO:0000259" key="19">
    <source>
        <dbReference type="Pfam" id="PF04563"/>
    </source>
</evidence>
<evidence type="ECO:0000259" key="20">
    <source>
        <dbReference type="Pfam" id="PF04565"/>
    </source>
</evidence>
<accession>A0A1N5VUX4</accession>
<dbReference type="GO" id="GO:0003899">
    <property type="term" value="F:DNA-directed RNA polymerase activity"/>
    <property type="evidence" value="ECO:0007669"/>
    <property type="project" value="UniProtKB-EC"/>
</dbReference>
<evidence type="ECO:0000256" key="3">
    <source>
        <dbReference type="ARBA" id="ARBA00006835"/>
    </source>
</evidence>
<dbReference type="Proteomes" id="UP000195607">
    <property type="component" value="Chromosome I"/>
</dbReference>
<dbReference type="GO" id="GO:0005737">
    <property type="term" value="C:cytoplasm"/>
    <property type="evidence" value="ECO:0007669"/>
    <property type="project" value="UniProtKB-SubCell"/>
</dbReference>
<evidence type="ECO:0000256" key="10">
    <source>
        <dbReference type="ARBA" id="ARBA00023125"/>
    </source>
</evidence>
<dbReference type="InterPro" id="IPR007642">
    <property type="entry name" value="RNA_pol_Rpb2_2"/>
</dbReference>
<dbReference type="GO" id="GO:0000428">
    <property type="term" value="C:DNA-directed RNA polymerase complex"/>
    <property type="evidence" value="ECO:0007669"/>
    <property type="project" value="UniProtKB-KW"/>
</dbReference>
<dbReference type="Pfam" id="PF04567">
    <property type="entry name" value="RNA_pol_Rpb2_5"/>
    <property type="match status" value="1"/>
</dbReference>
<dbReference type="SUPFAM" id="SSF64484">
    <property type="entry name" value="beta and beta-prime subunits of DNA dependent RNA-polymerase"/>
    <property type="match status" value="1"/>
</dbReference>
<dbReference type="CDD" id="cd00653">
    <property type="entry name" value="RNA_pol_B_RPB2"/>
    <property type="match status" value="1"/>
</dbReference>
<dbReference type="NCBIfam" id="TIGR03670">
    <property type="entry name" value="rpoB_arch"/>
    <property type="match status" value="1"/>
</dbReference>
<dbReference type="Pfam" id="PF04561">
    <property type="entry name" value="RNA_pol_Rpb2_2"/>
    <property type="match status" value="1"/>
</dbReference>
<evidence type="ECO:0000313" key="23">
    <source>
        <dbReference type="EMBL" id="SIM76698.1"/>
    </source>
</evidence>
<feature type="domain" description="RNA polymerase beta subunit protrusion" evidence="19">
    <location>
        <begin position="169"/>
        <end position="442"/>
    </location>
</feature>
<dbReference type="Gene3D" id="3.90.1800.10">
    <property type="entry name" value="RNA polymerase alpha subunit dimerisation domain"/>
    <property type="match status" value="1"/>
</dbReference>
<keyword evidence="8" id="KW-0479">Metal-binding</keyword>
<keyword evidence="5" id="KW-0963">Cytoplasm</keyword>
<dbReference type="InterPro" id="IPR015712">
    <property type="entry name" value="DNA-dir_RNA_pol_su2"/>
</dbReference>
<dbReference type="GO" id="GO:0032549">
    <property type="term" value="F:ribonucleoside binding"/>
    <property type="evidence" value="ECO:0007669"/>
    <property type="project" value="InterPro"/>
</dbReference>
<evidence type="ECO:0000256" key="14">
    <source>
        <dbReference type="RuleBase" id="RU000434"/>
    </source>
</evidence>
<evidence type="ECO:0000256" key="11">
    <source>
        <dbReference type="ARBA" id="ARBA00023163"/>
    </source>
</evidence>
<evidence type="ECO:0000256" key="4">
    <source>
        <dbReference type="ARBA" id="ARBA00022478"/>
    </source>
</evidence>
<name>A0A1N5VUX4_9ARCH</name>
<keyword evidence="7 15" id="KW-0548">Nucleotidyltransferase</keyword>
<dbReference type="AlphaFoldDB" id="A0A1N5VUX4"/>
<evidence type="ECO:0000259" key="18">
    <source>
        <dbReference type="Pfam" id="PF04561"/>
    </source>
</evidence>
<protein>
    <recommendedName>
        <fullName evidence="15">DNA-directed RNA polymerase subunit beta</fullName>
        <ecNumber evidence="15">2.7.7.6</ecNumber>
    </recommendedName>
</protein>
<proteinExistence type="inferred from homology"/>
<dbReference type="NCBIfam" id="NF007175">
    <property type="entry name" value="PRK09606.1"/>
    <property type="match status" value="1"/>
</dbReference>
<keyword evidence="9" id="KW-0862">Zinc</keyword>
<dbReference type="Pfam" id="PF00562">
    <property type="entry name" value="RNA_pol_Rpb2_6"/>
    <property type="match status" value="1"/>
</dbReference>
<evidence type="ECO:0000259" key="16">
    <source>
        <dbReference type="Pfam" id="PF00562"/>
    </source>
</evidence>
<dbReference type="InterPro" id="IPR007647">
    <property type="entry name" value="RNA_pol_Rpb2_5"/>
</dbReference>
<dbReference type="Gene3D" id="3.90.1100.10">
    <property type="match status" value="2"/>
</dbReference>
<feature type="domain" description="RNA polymerase Rpb2" evidence="20">
    <location>
        <begin position="463"/>
        <end position="526"/>
    </location>
</feature>
<feature type="domain" description="RNA polymerase Rpb2" evidence="17">
    <location>
        <begin position="1103"/>
        <end position="1195"/>
    </location>
</feature>
<dbReference type="GO" id="GO:0008270">
    <property type="term" value="F:zinc ion binding"/>
    <property type="evidence" value="ECO:0007669"/>
    <property type="project" value="InterPro"/>
</dbReference>
<comment type="subunit">
    <text evidence="12">Part of the RNA polymerase complex.</text>
</comment>
<dbReference type="InterPro" id="IPR007646">
    <property type="entry name" value="RNA_pol_Rpb2_4"/>
</dbReference>
<reference evidence="23 24" key="1">
    <citation type="submission" date="2016-04" db="EMBL/GenBank/DDBJ databases">
        <authorList>
            <person name="Evans L.H."/>
            <person name="Alamgir A."/>
            <person name="Owens N."/>
            <person name="Weber N.D."/>
            <person name="Virtaneva K."/>
            <person name="Barbian K."/>
            <person name="Babar A."/>
            <person name="Rosenke K."/>
        </authorList>
    </citation>
    <scope>NUCLEOTIDE SEQUENCE [LARGE SCALE GENOMIC DNA]</scope>
    <source>
        <strain evidence="24">S5(T) (JCM 30642 \VKM B-2941)</strain>
    </source>
</reference>
<evidence type="ECO:0000256" key="6">
    <source>
        <dbReference type="ARBA" id="ARBA00022679"/>
    </source>
</evidence>
<dbReference type="Gene3D" id="3.90.1110.10">
    <property type="entry name" value="RNA polymerase Rpb2, domain 2"/>
    <property type="match status" value="1"/>
</dbReference>
<evidence type="ECO:0000256" key="12">
    <source>
        <dbReference type="ARBA" id="ARBA00025838"/>
    </source>
</evidence>
<feature type="domain" description="RNA polymerase Rpb2" evidence="21">
    <location>
        <begin position="558"/>
        <end position="619"/>
    </location>
</feature>
<dbReference type="InterPro" id="IPR007645">
    <property type="entry name" value="RNA_pol_Rpb2_3"/>
</dbReference>
<dbReference type="InterPro" id="IPR019969">
    <property type="entry name" value="RNAP_Rpo2"/>
</dbReference>
<keyword evidence="6 15" id="KW-0808">Transferase</keyword>
<dbReference type="Pfam" id="PF04563">
    <property type="entry name" value="RNA_pol_Rpb2_1"/>
    <property type="match status" value="2"/>
</dbReference>
<dbReference type="Pfam" id="PF04566">
    <property type="entry name" value="RNA_pol_Rpb2_4"/>
    <property type="match status" value="1"/>
</dbReference>
<dbReference type="RefSeq" id="WP_148689995.1">
    <property type="nucleotide sequence ID" value="NZ_LT671858.1"/>
</dbReference>
<dbReference type="NCBIfam" id="NF006335">
    <property type="entry name" value="PRK08565.1"/>
    <property type="match status" value="1"/>
</dbReference>
<evidence type="ECO:0000259" key="17">
    <source>
        <dbReference type="Pfam" id="PF04560"/>
    </source>
</evidence>
<sequence>MKEIVESFFKNESIVNHQIDSMNAFVATPDNPDSLMQKIVDETKLSDDDEPGVITLDKTKTAGKEIKIYFGRQKERGRFVGDTTIRVDMPEIKEASGAINQITPQEARIRDLNYTAPISLKLRVSEDGIEREPETIKIGEMPVMVRTKVCTLYGSNLDRYIEKTNGEKNNAPINGTRKQKLQYVGEDPTDSGGYFIIGGSERVIVSLEDLAPNKILVEKEEKYETQVEIAKVFSQAGGYRAMTALEKSRDGDINVSIPSVPGSIPLVILMKALGMEKDNEIHDAIFSISGMNPIIYYNLEAARDPKIHPPNGVVFTEDAINYLEKRFAAGQAKDFREKKISQIIDKSLLPHLGDKIEDRFKKALYLGRMARSLLELNLGIRKEDDKDHLSNKRVKLAGDLMDELFRNAFQSVVKDLKYQLEKTYNRKKGLRIKPAIRQDLLTQKILHAMSTGNWIGGKTGVSQLLDRVSNVSTLSHLRRIISPLTRSQPHFEARDLHPTQWGRICPNETPEGQNCGLVKNGALLMNISEGAEPLDIVEFLNANGIREPTKEEGSMGRVYINGDLVGYHEDPIGLTNTIRKTRRKGELSSEVNVRYDDSTNEVIINCDRGRIRRPLIVVEDGKPNISRETLEKLRLGDMELKDLTSIGAIEWIDAEEEENLYISLYAYDFPERCPRCDTLLYRGIVEWVNQGESKIKLMCQKCGKEFDGKTLLSKEHTHLEIDPSMILGVTASMIPYPEHNSSPRVTMASAMTKQSIGLSATNFRTRTDTRGHFMHYPQIPMVKTQVMDYVHYDKRPAGQNFVVAIVSYQGYNIQDAIVFNKSAVERGLGRSNFFRTYTAEERRYPGGQEDRFEIPTHDVMGARMENFYMNLDQDGIINPEAYVEGSDVLVGKTSPPRFLEEGNERLGPQKRRESSITMRPNENGYVDNVILTVSESNSKIVKIKVRSDRIPELGDKFASRHGQKGVIGALIAQEDMPFTESGIIPDILINPHAIPSRMTIGHILEMIGGKVASMRGSTVDGTIFKGEPEQSLREELLKYGLTYDCTETMYDGITGKRLEAQIFTGVIYYQKLHHMVAGKFHARSRGPVQILTRQPTEGRSRQGGLRFGEMERDTLIAHGAAMVIKDRLLDQSDGTILYVCGNQSCGHIAIMDRRKGTLRCPVCGNTGNIHPVETSYAFKLMRDELMSMGVMMRLILGDLK</sequence>